<dbReference type="InterPro" id="IPR000014">
    <property type="entry name" value="PAS"/>
</dbReference>
<dbReference type="SMART" id="SM00267">
    <property type="entry name" value="GGDEF"/>
    <property type="match status" value="1"/>
</dbReference>
<dbReference type="CDD" id="cd01948">
    <property type="entry name" value="EAL"/>
    <property type="match status" value="1"/>
</dbReference>
<reference evidence="6" key="1">
    <citation type="journal article" date="2019" name="Int. J. Syst. Evol. Microbiol.">
        <title>The Global Catalogue of Microorganisms (GCM) 10K type strain sequencing project: providing services to taxonomists for standard genome sequencing and annotation.</title>
        <authorList>
            <consortium name="The Broad Institute Genomics Platform"/>
            <consortium name="The Broad Institute Genome Sequencing Center for Infectious Disease"/>
            <person name="Wu L."/>
            <person name="Ma J."/>
        </authorList>
    </citation>
    <scope>NUCLEOTIDE SEQUENCE [LARGE SCALE GENOMIC DNA]</scope>
    <source>
        <strain evidence="6">CGMCC 1.15790</strain>
    </source>
</reference>
<dbReference type="CDD" id="cd01949">
    <property type="entry name" value="GGDEF"/>
    <property type="match status" value="1"/>
</dbReference>
<evidence type="ECO:0000259" key="4">
    <source>
        <dbReference type="PROSITE" id="PS50887"/>
    </source>
</evidence>
<dbReference type="PANTHER" id="PTHR44757:SF2">
    <property type="entry name" value="BIOFILM ARCHITECTURE MAINTENANCE PROTEIN MBAA"/>
    <property type="match status" value="1"/>
</dbReference>
<protein>
    <submittedName>
        <fullName evidence="5">Bifunctional diguanylate cyclase/phosphodiesterase</fullName>
    </submittedName>
</protein>
<dbReference type="PANTHER" id="PTHR44757">
    <property type="entry name" value="DIGUANYLATE CYCLASE DGCP"/>
    <property type="match status" value="1"/>
</dbReference>
<evidence type="ECO:0000259" key="1">
    <source>
        <dbReference type="PROSITE" id="PS50112"/>
    </source>
</evidence>
<proteinExistence type="predicted"/>
<dbReference type="Gene3D" id="3.20.20.450">
    <property type="entry name" value="EAL domain"/>
    <property type="match status" value="1"/>
</dbReference>
<keyword evidence="6" id="KW-1185">Reference proteome</keyword>
<dbReference type="InterPro" id="IPR029787">
    <property type="entry name" value="Nucleotide_cyclase"/>
</dbReference>
<dbReference type="SMART" id="SM00052">
    <property type="entry name" value="EAL"/>
    <property type="match status" value="1"/>
</dbReference>
<dbReference type="PROSITE" id="PS50112">
    <property type="entry name" value="PAS"/>
    <property type="match status" value="1"/>
</dbReference>
<dbReference type="SUPFAM" id="SSF141868">
    <property type="entry name" value="EAL domain-like"/>
    <property type="match status" value="1"/>
</dbReference>
<comment type="caution">
    <text evidence="5">The sequence shown here is derived from an EMBL/GenBank/DDBJ whole genome shotgun (WGS) entry which is preliminary data.</text>
</comment>
<dbReference type="Gene3D" id="3.30.70.270">
    <property type="match status" value="1"/>
</dbReference>
<gene>
    <name evidence="5" type="ORF">ACFPTR_13505</name>
</gene>
<dbReference type="PROSITE" id="PS50113">
    <property type="entry name" value="PAC"/>
    <property type="match status" value="1"/>
</dbReference>
<evidence type="ECO:0000313" key="6">
    <source>
        <dbReference type="Proteomes" id="UP001596143"/>
    </source>
</evidence>
<name>A0ABW0UAW0_9BACI</name>
<dbReference type="Pfam" id="PF00563">
    <property type="entry name" value="EAL"/>
    <property type="match status" value="1"/>
</dbReference>
<feature type="domain" description="GGDEF" evidence="4">
    <location>
        <begin position="170"/>
        <end position="303"/>
    </location>
</feature>
<dbReference type="InterPro" id="IPR035965">
    <property type="entry name" value="PAS-like_dom_sf"/>
</dbReference>
<dbReference type="NCBIfam" id="TIGR00229">
    <property type="entry name" value="sensory_box"/>
    <property type="match status" value="1"/>
</dbReference>
<accession>A0ABW0UAW0</accession>
<dbReference type="SUPFAM" id="SSF55073">
    <property type="entry name" value="Nucleotide cyclase"/>
    <property type="match status" value="1"/>
</dbReference>
<feature type="domain" description="PAS" evidence="1">
    <location>
        <begin position="13"/>
        <end position="59"/>
    </location>
</feature>
<sequence length="570" mass="65885">MTHNEKFHQFISDKENLMKLFDHMNDGLIVTDDRQRIIWVNPAYEKITGYTKEELLDKNPNYVASGKTPRAMYDMMWETLEKEGTWTGRLLNQRKNGQEFWSSLTITHIKKDTPENSFYIAFTRDVTSTIQKHERMKEMAYRDNLTGLPNYNYFTEHASNLLEKAKKEDKVTALLFLDLDRFKNVNNSIGHFYGDQLLKMIGKRLENAVCDRGLVSRFGGDEFTIILEPVTSIHKLKPILTQIFDNVSQPVEIGDREVRITASIGGSLYPEHGTDVESLVQNADYAMYRAKEDGCNSFSLFQDEFRVETLSKITIENELRQALNRNEFEVYYQVQMNLHNEQPYGVEALVRWNHPTKGVLTPFHFLDVAEEAGLIKHIDKWVLEEACRETQAWRKEGFDDLIVSVNVSKPFFESEEFEKVVLQTLEKTGLPPQLLSLEISENINILNVERSFRKLEHLREIGILISLDDFGTGYSSMGQLKRFPIDVLKIDQSFVRHSNGKDKDAAIVRFILNLAKVLGFEVVCEGIETEEQQNFLKSEGCDYAQGYFYSKPIAGKQCKQFLLDIKGKCH</sequence>
<dbReference type="InterPro" id="IPR000700">
    <property type="entry name" value="PAS-assoc_C"/>
</dbReference>
<dbReference type="PROSITE" id="PS50887">
    <property type="entry name" value="GGDEF"/>
    <property type="match status" value="1"/>
</dbReference>
<organism evidence="5 6">
    <name type="scientific">Aliibacillus thermotolerans</name>
    <dbReference type="NCBI Taxonomy" id="1834418"/>
    <lineage>
        <taxon>Bacteria</taxon>
        <taxon>Bacillati</taxon>
        <taxon>Bacillota</taxon>
        <taxon>Bacilli</taxon>
        <taxon>Bacillales</taxon>
        <taxon>Bacillaceae</taxon>
        <taxon>Aliibacillus</taxon>
    </lineage>
</organism>
<dbReference type="InterPro" id="IPR001633">
    <property type="entry name" value="EAL_dom"/>
</dbReference>
<feature type="domain" description="EAL" evidence="3">
    <location>
        <begin position="312"/>
        <end position="566"/>
    </location>
</feature>
<dbReference type="InterPro" id="IPR035919">
    <property type="entry name" value="EAL_sf"/>
</dbReference>
<evidence type="ECO:0000259" key="3">
    <source>
        <dbReference type="PROSITE" id="PS50883"/>
    </source>
</evidence>
<dbReference type="Gene3D" id="3.30.450.20">
    <property type="entry name" value="PAS domain"/>
    <property type="match status" value="1"/>
</dbReference>
<evidence type="ECO:0000259" key="2">
    <source>
        <dbReference type="PROSITE" id="PS50113"/>
    </source>
</evidence>
<dbReference type="Proteomes" id="UP001596143">
    <property type="component" value="Unassembled WGS sequence"/>
</dbReference>
<evidence type="ECO:0000313" key="5">
    <source>
        <dbReference type="EMBL" id="MFC5629864.1"/>
    </source>
</evidence>
<dbReference type="PROSITE" id="PS50883">
    <property type="entry name" value="EAL"/>
    <property type="match status" value="1"/>
</dbReference>
<dbReference type="Pfam" id="PF13426">
    <property type="entry name" value="PAS_9"/>
    <property type="match status" value="1"/>
</dbReference>
<dbReference type="SUPFAM" id="SSF55785">
    <property type="entry name" value="PYP-like sensor domain (PAS domain)"/>
    <property type="match status" value="1"/>
</dbReference>
<dbReference type="Pfam" id="PF00990">
    <property type="entry name" value="GGDEF"/>
    <property type="match status" value="1"/>
</dbReference>
<dbReference type="CDD" id="cd00130">
    <property type="entry name" value="PAS"/>
    <property type="match status" value="1"/>
</dbReference>
<feature type="domain" description="PAC" evidence="2">
    <location>
        <begin position="84"/>
        <end position="138"/>
    </location>
</feature>
<dbReference type="InterPro" id="IPR052155">
    <property type="entry name" value="Biofilm_reg_signaling"/>
</dbReference>
<dbReference type="SMART" id="SM00091">
    <property type="entry name" value="PAS"/>
    <property type="match status" value="1"/>
</dbReference>
<dbReference type="EMBL" id="JBHSPF010000070">
    <property type="protein sequence ID" value="MFC5629864.1"/>
    <property type="molecule type" value="Genomic_DNA"/>
</dbReference>
<dbReference type="InterPro" id="IPR000160">
    <property type="entry name" value="GGDEF_dom"/>
</dbReference>
<dbReference type="RefSeq" id="WP_270895611.1">
    <property type="nucleotide sequence ID" value="NZ_JBHSPF010000070.1"/>
</dbReference>
<dbReference type="InterPro" id="IPR043128">
    <property type="entry name" value="Rev_trsase/Diguanyl_cyclase"/>
</dbReference>
<dbReference type="NCBIfam" id="TIGR00254">
    <property type="entry name" value="GGDEF"/>
    <property type="match status" value="1"/>
</dbReference>